<dbReference type="RefSeq" id="WP_169321468.1">
    <property type="nucleotide sequence ID" value="NZ_JABCJF010000005.1"/>
</dbReference>
<dbReference type="Proteomes" id="UP000548067">
    <property type="component" value="Unassembled WGS sequence"/>
</dbReference>
<organism evidence="1 2">
    <name type="scientific">Chryseobacterium aquaticum</name>
    <dbReference type="NCBI Taxonomy" id="452084"/>
    <lineage>
        <taxon>Bacteria</taxon>
        <taxon>Pseudomonadati</taxon>
        <taxon>Bacteroidota</taxon>
        <taxon>Flavobacteriia</taxon>
        <taxon>Flavobacteriales</taxon>
        <taxon>Weeksellaceae</taxon>
        <taxon>Chryseobacterium group</taxon>
        <taxon>Chryseobacterium</taxon>
    </lineage>
</organism>
<reference evidence="1 2" key="1">
    <citation type="submission" date="2020-04" db="EMBL/GenBank/DDBJ databases">
        <title>Genome analysis and antimicrobial resistance characteristics of Chryseobacterium aquaticum isolated from farmed salmonids.</title>
        <authorList>
            <person name="Saticioglu I.B."/>
            <person name="Duman M."/>
            <person name="Altun S."/>
        </authorList>
    </citation>
    <scope>NUCLEOTIDE SEQUENCE [LARGE SCALE GENOMIC DNA]</scope>
    <source>
        <strain evidence="1 2">C-174</strain>
    </source>
</reference>
<dbReference type="AlphaFoldDB" id="A0A848N7F9"/>
<comment type="caution">
    <text evidence="1">The sequence shown here is derived from an EMBL/GenBank/DDBJ whole genome shotgun (WGS) entry which is preliminary data.</text>
</comment>
<sequence>MNKFLIFLILFCCNSVRSQEYQSAIPSLNITAPTASGIASKIKSPSALSTGIPDIDIPFFSLATHQKNVAINLGLSYHPNNTFMGSKASDVGLGWNLIGATNLIYREVEPINETLTNTYHFNFLGKSGTFQFTNYNGALNITKVTENRFQIFVTEIGTDLYKFKIIDENGISFCFETLDISYHRNYIGITHNKNFTSCYYLSKINDISGNELAYFEYQEDNYTIPKYFGVNSIMIPVKSLKVNKITSRDYGSIHFNYTFTAGDRKSYQDPYQLNTIELKSKAGKQIEKYVIQSESRVVTYPLGYMSAYLSPCSQSESQSKRFLTKILKYGAGSSYETTEIKYPTIYANSLFNNSWIEHPEIDPLRTCFINEYENPKYLGAGLLQSIKYPNGTEVRYTFEPNQYYVNKSFPDYKYTASPYEVTDREAQYFEDIGDFTFDFPAGPHQLSFNLPANPDDPSGYSYLYTHFEVGGYHTGGPLQPADGNYAVYGELNGGIDDGNGYKRYPQGNTTISISGTGGFGTFHIKRIRYKSIPLPNYSTGKGVRIKKIEYLDNNTVNDALTRKYEYQMFDGSNATSGFLNEMETEQSVVYKNVKETVGQNKGYTKYYYKTLYDPSSPNSTSDSLLSGNELRFANILKDGLLEKREVFDANNTVLQKDSIISTMAKLNGTYISLGNYHGQTFDAIRNGVIKNQKTISTVFTPAGTYSNTSEITRDTRDFNVIYEKSTGADGTISEVNTIYPLGKYPTEPRLWNANITSVPLAVEAKRNGTVISKSETKFENASHFYPTSQLSFLPDNLSQSLKNASFDIYDDKGNLVQYTTFPEVGSTGISTTIIYGYDKTLPIAKIEGAKLSDIPASLITAIVNASNEDGMATLAQEEAKEQALINALNSFKNDAALQNFMVTCFTYNPLIGVTTTIPPNGMMELYKYDSFNRLLKVVDVNGNTIKEHQYNYKH</sequence>
<gene>
    <name evidence="1" type="ORF">HIO71_10765</name>
</gene>
<evidence type="ECO:0000313" key="2">
    <source>
        <dbReference type="Proteomes" id="UP000548067"/>
    </source>
</evidence>
<dbReference type="EMBL" id="JABCJF010000005">
    <property type="protein sequence ID" value="NMR34688.1"/>
    <property type="molecule type" value="Genomic_DNA"/>
</dbReference>
<protein>
    <recommendedName>
        <fullName evidence="3">Sugar-binding protein</fullName>
    </recommendedName>
</protein>
<proteinExistence type="predicted"/>
<evidence type="ECO:0008006" key="3">
    <source>
        <dbReference type="Google" id="ProtNLM"/>
    </source>
</evidence>
<evidence type="ECO:0000313" key="1">
    <source>
        <dbReference type="EMBL" id="NMR34688.1"/>
    </source>
</evidence>
<accession>A0A848N7F9</accession>
<name>A0A848N7F9_9FLAO</name>